<dbReference type="GO" id="GO:0000976">
    <property type="term" value="F:transcription cis-regulatory region binding"/>
    <property type="evidence" value="ECO:0007669"/>
    <property type="project" value="TreeGrafter"/>
</dbReference>
<dbReference type="Gene3D" id="1.10.10.60">
    <property type="entry name" value="Homeodomain-like"/>
    <property type="match status" value="1"/>
</dbReference>
<dbReference type="GO" id="GO:0003700">
    <property type="term" value="F:DNA-binding transcription factor activity"/>
    <property type="evidence" value="ECO:0007669"/>
    <property type="project" value="InterPro"/>
</dbReference>
<keyword evidence="2" id="KW-0238">DNA-binding</keyword>
<dbReference type="EMBL" id="QKRA01000002">
    <property type="protein sequence ID" value="RDL45078.1"/>
    <property type="molecule type" value="Genomic_DNA"/>
</dbReference>
<gene>
    <name evidence="5" type="ORF">DN730_05530</name>
</gene>
<dbReference type="AlphaFoldDB" id="A0A370UBE7"/>
<comment type="caution">
    <text evidence="5">The sequence shown here is derived from an EMBL/GenBank/DDBJ whole genome shotgun (WGS) entry which is preliminary data.</text>
</comment>
<dbReference type="PANTHER" id="PTHR47894:SF1">
    <property type="entry name" value="HTH-TYPE TRANSCRIPTIONAL REGULATOR VQSM"/>
    <property type="match status" value="1"/>
</dbReference>
<evidence type="ECO:0000256" key="3">
    <source>
        <dbReference type="ARBA" id="ARBA00023163"/>
    </source>
</evidence>
<feature type="domain" description="HTH araC/xylS-type" evidence="4">
    <location>
        <begin position="242"/>
        <end position="339"/>
    </location>
</feature>
<dbReference type="RefSeq" id="WP_115467115.1">
    <property type="nucleotide sequence ID" value="NZ_QKRA01000002.1"/>
</dbReference>
<dbReference type="Proteomes" id="UP000254326">
    <property type="component" value="Unassembled WGS sequence"/>
</dbReference>
<sequence>MRRLKNVSSKIAARLRVVATEQGYDFADLRRHYQLMNFEVMVAQKRVNELEHSKILQLYELPAIFKSVHNQVAQEGLSFIFDDFGDYVALCSTSPTLATAISHYVNCRVLMGTCDDVRLIREGHSISVIYECGSAQSEAAGQAWIYLIMLADLVQSFSVGEPFKISIGLKNENIDIVDGAVVANLADLTLGNTENSLSLTTSRLDEYEWSRNDFLHQLYAKKVHAEMRDLTISRSYSQHVSEMVCEYLYQGDRPEILLSVLCQRLHVSRATLHRKLAEEATSYSQILSCVRKNEATRLLGSSQKNIIEVSQLLGFSNVSSFNRFIKKHFDTTPSAFKSRLLSDSRDNTSKH</sequence>
<name>A0A370UBE7_9GAMM</name>
<dbReference type="SUPFAM" id="SSF46689">
    <property type="entry name" value="Homeodomain-like"/>
    <property type="match status" value="1"/>
</dbReference>
<evidence type="ECO:0000256" key="1">
    <source>
        <dbReference type="ARBA" id="ARBA00023015"/>
    </source>
</evidence>
<dbReference type="PANTHER" id="PTHR47894">
    <property type="entry name" value="HTH-TYPE TRANSCRIPTIONAL REGULATOR GADX"/>
    <property type="match status" value="1"/>
</dbReference>
<proteinExistence type="predicted"/>
<protein>
    <recommendedName>
        <fullName evidence="4">HTH araC/xylS-type domain-containing protein</fullName>
    </recommendedName>
</protein>
<keyword evidence="6" id="KW-1185">Reference proteome</keyword>
<organism evidence="5 6">
    <name type="scientific">Marinomonas piezotolerans</name>
    <dbReference type="NCBI Taxonomy" id="2213058"/>
    <lineage>
        <taxon>Bacteria</taxon>
        <taxon>Pseudomonadati</taxon>
        <taxon>Pseudomonadota</taxon>
        <taxon>Gammaproteobacteria</taxon>
        <taxon>Oceanospirillales</taxon>
        <taxon>Oceanospirillaceae</taxon>
        <taxon>Marinomonas</taxon>
    </lineage>
</organism>
<keyword evidence="1" id="KW-0805">Transcription regulation</keyword>
<dbReference type="InterPro" id="IPR009057">
    <property type="entry name" value="Homeodomain-like_sf"/>
</dbReference>
<dbReference type="OrthoDB" id="6079354at2"/>
<dbReference type="GO" id="GO:0005829">
    <property type="term" value="C:cytosol"/>
    <property type="evidence" value="ECO:0007669"/>
    <property type="project" value="TreeGrafter"/>
</dbReference>
<accession>A0A370UBE7</accession>
<evidence type="ECO:0000259" key="4">
    <source>
        <dbReference type="PROSITE" id="PS01124"/>
    </source>
</evidence>
<evidence type="ECO:0000313" key="5">
    <source>
        <dbReference type="EMBL" id="RDL45078.1"/>
    </source>
</evidence>
<keyword evidence="3" id="KW-0804">Transcription</keyword>
<evidence type="ECO:0000256" key="2">
    <source>
        <dbReference type="ARBA" id="ARBA00023125"/>
    </source>
</evidence>
<reference evidence="5 6" key="1">
    <citation type="submission" date="2018-06" db="EMBL/GenBank/DDBJ databases">
        <title>Marinomonas sp. YLB-05 draft genome sequence.</title>
        <authorList>
            <person name="Yu L."/>
            <person name="Tang X."/>
        </authorList>
    </citation>
    <scope>NUCLEOTIDE SEQUENCE [LARGE SCALE GENOMIC DNA]</scope>
    <source>
        <strain evidence="5 6">YLB-05</strain>
    </source>
</reference>
<dbReference type="Pfam" id="PF12833">
    <property type="entry name" value="HTH_18"/>
    <property type="match status" value="1"/>
</dbReference>
<evidence type="ECO:0000313" key="6">
    <source>
        <dbReference type="Proteomes" id="UP000254326"/>
    </source>
</evidence>
<dbReference type="PROSITE" id="PS01124">
    <property type="entry name" value="HTH_ARAC_FAMILY_2"/>
    <property type="match status" value="1"/>
</dbReference>
<dbReference type="SMART" id="SM00342">
    <property type="entry name" value="HTH_ARAC"/>
    <property type="match status" value="1"/>
</dbReference>
<dbReference type="InterPro" id="IPR018060">
    <property type="entry name" value="HTH_AraC"/>
</dbReference>